<feature type="signal peptide" evidence="9">
    <location>
        <begin position="1"/>
        <end position="16"/>
    </location>
</feature>
<dbReference type="GO" id="GO:0006508">
    <property type="term" value="P:proteolysis"/>
    <property type="evidence" value="ECO:0007669"/>
    <property type="project" value="UniProtKB-KW"/>
</dbReference>
<accession>A0AAN9Z308</accession>
<evidence type="ECO:0000256" key="7">
    <source>
        <dbReference type="ARBA" id="ARBA00023157"/>
    </source>
</evidence>
<protein>
    <recommendedName>
        <fullName evidence="10">Peptidase S1 domain-containing protein</fullName>
    </recommendedName>
</protein>
<dbReference type="PROSITE" id="PS00134">
    <property type="entry name" value="TRYPSIN_HIS"/>
    <property type="match status" value="1"/>
</dbReference>
<keyword evidence="3 9" id="KW-0732">Signal</keyword>
<dbReference type="PANTHER" id="PTHR24276:SF91">
    <property type="entry name" value="AT26814P-RELATED"/>
    <property type="match status" value="1"/>
</dbReference>
<comment type="similarity">
    <text evidence="1">Belongs to the peptidase S1 family.</text>
</comment>
<dbReference type="InterPro" id="IPR033116">
    <property type="entry name" value="TRYPSIN_SER"/>
</dbReference>
<dbReference type="PRINTS" id="PR00722">
    <property type="entry name" value="CHYMOTRYPSIN"/>
</dbReference>
<organism evidence="11 12">
    <name type="scientific">Gryllus longicercus</name>
    <dbReference type="NCBI Taxonomy" id="2509291"/>
    <lineage>
        <taxon>Eukaryota</taxon>
        <taxon>Metazoa</taxon>
        <taxon>Ecdysozoa</taxon>
        <taxon>Arthropoda</taxon>
        <taxon>Hexapoda</taxon>
        <taxon>Insecta</taxon>
        <taxon>Pterygota</taxon>
        <taxon>Neoptera</taxon>
        <taxon>Polyneoptera</taxon>
        <taxon>Orthoptera</taxon>
        <taxon>Ensifera</taxon>
        <taxon>Gryllidea</taxon>
        <taxon>Grylloidea</taxon>
        <taxon>Gryllidae</taxon>
        <taxon>Gryllinae</taxon>
        <taxon>Gryllus</taxon>
    </lineage>
</organism>
<dbReference type="InterPro" id="IPR050430">
    <property type="entry name" value="Peptidase_S1"/>
</dbReference>
<dbReference type="Gene3D" id="2.40.10.10">
    <property type="entry name" value="Trypsin-like serine proteases"/>
    <property type="match status" value="1"/>
</dbReference>
<keyword evidence="5 8" id="KW-0720">Serine protease</keyword>
<name>A0AAN9Z308_9ORTH</name>
<dbReference type="GO" id="GO:0004252">
    <property type="term" value="F:serine-type endopeptidase activity"/>
    <property type="evidence" value="ECO:0007669"/>
    <property type="project" value="InterPro"/>
</dbReference>
<dbReference type="InterPro" id="IPR001254">
    <property type="entry name" value="Trypsin_dom"/>
</dbReference>
<keyword evidence="12" id="KW-1185">Reference proteome</keyword>
<keyword evidence="2 8" id="KW-0645">Protease</keyword>
<comment type="caution">
    <text evidence="11">The sequence shown here is derived from an EMBL/GenBank/DDBJ whole genome shotgun (WGS) entry which is preliminary data.</text>
</comment>
<feature type="domain" description="Peptidase S1" evidence="10">
    <location>
        <begin position="30"/>
        <end position="251"/>
    </location>
</feature>
<dbReference type="CDD" id="cd00190">
    <property type="entry name" value="Tryp_SPc"/>
    <property type="match status" value="1"/>
</dbReference>
<evidence type="ECO:0000256" key="1">
    <source>
        <dbReference type="ARBA" id="ARBA00007664"/>
    </source>
</evidence>
<dbReference type="InterPro" id="IPR009003">
    <property type="entry name" value="Peptidase_S1_PA"/>
</dbReference>
<evidence type="ECO:0000313" key="12">
    <source>
        <dbReference type="Proteomes" id="UP001378592"/>
    </source>
</evidence>
<evidence type="ECO:0000313" key="11">
    <source>
        <dbReference type="EMBL" id="KAK7862756.1"/>
    </source>
</evidence>
<dbReference type="AlphaFoldDB" id="A0AAN9Z308"/>
<evidence type="ECO:0000256" key="5">
    <source>
        <dbReference type="ARBA" id="ARBA00022825"/>
    </source>
</evidence>
<dbReference type="PROSITE" id="PS50240">
    <property type="entry name" value="TRYPSIN_DOM"/>
    <property type="match status" value="1"/>
</dbReference>
<reference evidence="11 12" key="1">
    <citation type="submission" date="2024-03" db="EMBL/GenBank/DDBJ databases">
        <title>The genome assembly and annotation of the cricket Gryllus longicercus Weissman &amp; Gray.</title>
        <authorList>
            <person name="Szrajer S."/>
            <person name="Gray D."/>
            <person name="Ylla G."/>
        </authorList>
    </citation>
    <scope>NUCLEOTIDE SEQUENCE [LARGE SCALE GENOMIC DNA]</scope>
    <source>
        <strain evidence="11">DAG 2021-001</strain>
        <tissue evidence="11">Whole body minus gut</tissue>
    </source>
</reference>
<dbReference type="SMART" id="SM00020">
    <property type="entry name" value="Tryp_SPc"/>
    <property type="match status" value="1"/>
</dbReference>
<evidence type="ECO:0000256" key="3">
    <source>
        <dbReference type="ARBA" id="ARBA00022729"/>
    </source>
</evidence>
<sequence>MLRTAVLMCMAVAALGFNLDRSNGPDGRIIVGGSDTDITKYPYQVSVQLVGSHWCGGSIISADYILSAAHCFGYLPLPYSVRVGSSVRNQGGTVHRIAEYIVHKQYGTNGHDFDIALLRLETPITFSAAAQPVTLEAQGDVVAAGTPAVVTGWGDLEEKGAAADILQEVEVPIISNSACSEAYVGITERMICAGFQAGGYDACQGDSGGPLVANGRQVGIVSFGRGCARANAPGVYARVAALRAWIRENSGL</sequence>
<keyword evidence="4 8" id="KW-0378">Hydrolase</keyword>
<dbReference type="InterPro" id="IPR001314">
    <property type="entry name" value="Peptidase_S1A"/>
</dbReference>
<evidence type="ECO:0000256" key="2">
    <source>
        <dbReference type="ARBA" id="ARBA00022670"/>
    </source>
</evidence>
<dbReference type="PROSITE" id="PS00135">
    <property type="entry name" value="TRYPSIN_SER"/>
    <property type="match status" value="1"/>
</dbReference>
<dbReference type="EMBL" id="JAZDUA010000261">
    <property type="protein sequence ID" value="KAK7862756.1"/>
    <property type="molecule type" value="Genomic_DNA"/>
</dbReference>
<proteinExistence type="inferred from homology"/>
<gene>
    <name evidence="11" type="ORF">R5R35_002520</name>
</gene>
<dbReference type="PANTHER" id="PTHR24276">
    <property type="entry name" value="POLYSERASE-RELATED"/>
    <property type="match status" value="1"/>
</dbReference>
<dbReference type="InterPro" id="IPR043504">
    <property type="entry name" value="Peptidase_S1_PA_chymotrypsin"/>
</dbReference>
<dbReference type="InterPro" id="IPR018114">
    <property type="entry name" value="TRYPSIN_HIS"/>
</dbReference>
<evidence type="ECO:0000256" key="9">
    <source>
        <dbReference type="SAM" id="SignalP"/>
    </source>
</evidence>
<dbReference type="FunFam" id="2.40.10.10:FF:000077">
    <property type="entry name" value="Predicted protein"/>
    <property type="match status" value="1"/>
</dbReference>
<dbReference type="Pfam" id="PF00089">
    <property type="entry name" value="Trypsin"/>
    <property type="match status" value="1"/>
</dbReference>
<evidence type="ECO:0000259" key="10">
    <source>
        <dbReference type="PROSITE" id="PS50240"/>
    </source>
</evidence>
<keyword evidence="7" id="KW-1015">Disulfide bond</keyword>
<feature type="chain" id="PRO_5042861603" description="Peptidase S1 domain-containing protein" evidence="9">
    <location>
        <begin position="17"/>
        <end position="252"/>
    </location>
</feature>
<evidence type="ECO:0000256" key="4">
    <source>
        <dbReference type="ARBA" id="ARBA00022801"/>
    </source>
</evidence>
<dbReference type="Proteomes" id="UP001378592">
    <property type="component" value="Unassembled WGS sequence"/>
</dbReference>
<dbReference type="SUPFAM" id="SSF50494">
    <property type="entry name" value="Trypsin-like serine proteases"/>
    <property type="match status" value="1"/>
</dbReference>
<evidence type="ECO:0000256" key="8">
    <source>
        <dbReference type="RuleBase" id="RU363034"/>
    </source>
</evidence>
<keyword evidence="6" id="KW-0865">Zymogen</keyword>
<evidence type="ECO:0000256" key="6">
    <source>
        <dbReference type="ARBA" id="ARBA00023145"/>
    </source>
</evidence>